<dbReference type="OrthoDB" id="9810080at2"/>
<dbReference type="EMBL" id="JWJG01000028">
    <property type="protein sequence ID" value="KIF83163.1"/>
    <property type="molecule type" value="Genomic_DNA"/>
</dbReference>
<evidence type="ECO:0000313" key="5">
    <source>
        <dbReference type="Proteomes" id="UP000031572"/>
    </source>
</evidence>
<evidence type="ECO:0000259" key="2">
    <source>
        <dbReference type="PROSITE" id="PS50404"/>
    </source>
</evidence>
<dbReference type="PANTHER" id="PTHR44051">
    <property type="entry name" value="GLUTATHIONE S-TRANSFERASE-RELATED"/>
    <property type="match status" value="1"/>
</dbReference>
<dbReference type="RefSeq" id="WP_040041789.1">
    <property type="nucleotide sequence ID" value="NZ_JWJG01000028.1"/>
</dbReference>
<dbReference type="SUPFAM" id="SSF47616">
    <property type="entry name" value="GST C-terminal domain-like"/>
    <property type="match status" value="1"/>
</dbReference>
<dbReference type="CDD" id="cd03188">
    <property type="entry name" value="GST_C_Beta"/>
    <property type="match status" value="1"/>
</dbReference>
<dbReference type="SFLD" id="SFLDG00358">
    <property type="entry name" value="Main_(cytGST)"/>
    <property type="match status" value="1"/>
</dbReference>
<dbReference type="AlphaFoldDB" id="A0A0C1Y8B6"/>
<dbReference type="Gene3D" id="3.40.30.10">
    <property type="entry name" value="Glutaredoxin"/>
    <property type="match status" value="1"/>
</dbReference>
<dbReference type="Gene3D" id="1.20.1050.10">
    <property type="match status" value="1"/>
</dbReference>
<proteinExistence type="inferred from homology"/>
<dbReference type="NCBIfam" id="NF007831">
    <property type="entry name" value="PRK10542.1"/>
    <property type="match status" value="1"/>
</dbReference>
<sequence length="202" mass="22503">MKLYYSPGACSMAPHIVALEAGVNLELVKVDIPNKKTESGDDFWKINPKGYVPALVLDNGELITEVAVICQYLADQAPASGLAAAFGTMERYQLMSTLNFVATEVHKQIGALFNPALTADMRVVQTAIINRRLKTLDQMLDGRSFMMGERFTVADAYLITVLNWTYFHKIDVSQWQNIPGYMARVGIREKVKQAMREEGLPA</sequence>
<dbReference type="Pfam" id="PF02798">
    <property type="entry name" value="GST_N"/>
    <property type="match status" value="1"/>
</dbReference>
<dbReference type="PROSITE" id="PS50405">
    <property type="entry name" value="GST_CTER"/>
    <property type="match status" value="1"/>
</dbReference>
<evidence type="ECO:0000256" key="1">
    <source>
        <dbReference type="RuleBase" id="RU003494"/>
    </source>
</evidence>
<dbReference type="InterPro" id="IPR036282">
    <property type="entry name" value="Glutathione-S-Trfase_C_sf"/>
</dbReference>
<accession>A0A0C1Y8B6</accession>
<dbReference type="PROSITE" id="PS50404">
    <property type="entry name" value="GST_NTER"/>
    <property type="match status" value="1"/>
</dbReference>
<comment type="caution">
    <text evidence="4">The sequence shown here is derived from an EMBL/GenBank/DDBJ whole genome shotgun (WGS) entry which is preliminary data.</text>
</comment>
<dbReference type="InterPro" id="IPR040079">
    <property type="entry name" value="Glutathione_S-Trfase"/>
</dbReference>
<gene>
    <name evidence="4" type="ORF">TSA66_23695</name>
</gene>
<keyword evidence="5" id="KW-1185">Reference proteome</keyword>
<dbReference type="STRING" id="709839.TSA66_23695"/>
<dbReference type="SUPFAM" id="SSF52833">
    <property type="entry name" value="Thioredoxin-like"/>
    <property type="match status" value="1"/>
</dbReference>
<dbReference type="PANTHER" id="PTHR44051:SF8">
    <property type="entry name" value="GLUTATHIONE S-TRANSFERASE GSTA"/>
    <property type="match status" value="1"/>
</dbReference>
<dbReference type="InterPro" id="IPR004046">
    <property type="entry name" value="GST_C"/>
</dbReference>
<dbReference type="GO" id="GO:0016740">
    <property type="term" value="F:transferase activity"/>
    <property type="evidence" value="ECO:0007669"/>
    <property type="project" value="UniProtKB-KW"/>
</dbReference>
<dbReference type="InterPro" id="IPR036249">
    <property type="entry name" value="Thioredoxin-like_sf"/>
</dbReference>
<dbReference type="Pfam" id="PF00043">
    <property type="entry name" value="GST_C"/>
    <property type="match status" value="1"/>
</dbReference>
<feature type="domain" description="GST N-terminal" evidence="2">
    <location>
        <begin position="1"/>
        <end position="81"/>
    </location>
</feature>
<protein>
    <submittedName>
        <fullName evidence="4">Glutathione S-transferase</fullName>
    </submittedName>
</protein>
<feature type="domain" description="GST C-terminal" evidence="3">
    <location>
        <begin position="87"/>
        <end position="202"/>
    </location>
</feature>
<organism evidence="4 5">
    <name type="scientific">Noviherbaspirillum autotrophicum</name>
    <dbReference type="NCBI Taxonomy" id="709839"/>
    <lineage>
        <taxon>Bacteria</taxon>
        <taxon>Pseudomonadati</taxon>
        <taxon>Pseudomonadota</taxon>
        <taxon>Betaproteobacteria</taxon>
        <taxon>Burkholderiales</taxon>
        <taxon>Oxalobacteraceae</taxon>
        <taxon>Noviherbaspirillum</taxon>
    </lineage>
</organism>
<dbReference type="SFLD" id="SFLDG01150">
    <property type="entry name" value="Main.1:_Beta-like"/>
    <property type="match status" value="1"/>
</dbReference>
<keyword evidence="4" id="KW-0808">Transferase</keyword>
<dbReference type="Proteomes" id="UP000031572">
    <property type="component" value="Unassembled WGS sequence"/>
</dbReference>
<evidence type="ECO:0000313" key="4">
    <source>
        <dbReference type="EMBL" id="KIF83163.1"/>
    </source>
</evidence>
<dbReference type="SFLD" id="SFLDS00019">
    <property type="entry name" value="Glutathione_Transferase_(cytos"/>
    <property type="match status" value="1"/>
</dbReference>
<dbReference type="InterPro" id="IPR004045">
    <property type="entry name" value="Glutathione_S-Trfase_N"/>
</dbReference>
<dbReference type="InterPro" id="IPR010987">
    <property type="entry name" value="Glutathione-S-Trfase_C-like"/>
</dbReference>
<evidence type="ECO:0000259" key="3">
    <source>
        <dbReference type="PROSITE" id="PS50405"/>
    </source>
</evidence>
<reference evidence="4 5" key="1">
    <citation type="submission" date="2014-12" db="EMBL/GenBank/DDBJ databases">
        <title>Denitrispirillum autotrophicum gen. nov., sp. nov., Denitrifying, Facultatively Autotrophic Bacteria Isolated from Rice Paddy Soil.</title>
        <authorList>
            <person name="Ishii S."/>
            <person name="Ashida N."/>
            <person name="Ohno H."/>
            <person name="Otsuka S."/>
            <person name="Yokota A."/>
            <person name="Senoo K."/>
        </authorList>
    </citation>
    <scope>NUCLEOTIDE SEQUENCE [LARGE SCALE GENOMIC DNA]</scope>
    <source>
        <strain evidence="4 5">TSA66</strain>
    </source>
</reference>
<name>A0A0C1Y8B6_9BURK</name>
<dbReference type="CDD" id="cd03057">
    <property type="entry name" value="GST_N_Beta"/>
    <property type="match status" value="1"/>
</dbReference>
<comment type="similarity">
    <text evidence="1">Belongs to the GST superfamily.</text>
</comment>